<proteinExistence type="predicted"/>
<dbReference type="OrthoDB" id="10560263at2759"/>
<dbReference type="HOGENOM" id="CLU_1224744_0_0_1"/>
<dbReference type="AlphaFoldDB" id="N1PE72"/>
<evidence type="ECO:0000313" key="1">
    <source>
        <dbReference type="EMBL" id="EME38475.1"/>
    </source>
</evidence>
<gene>
    <name evidence="1" type="ORF">DOTSEDRAFT_39468</name>
</gene>
<reference evidence="1 2" key="2">
    <citation type="journal article" date="2012" name="PLoS Pathog.">
        <title>Diverse lifestyles and strategies of plant pathogenesis encoded in the genomes of eighteen Dothideomycetes fungi.</title>
        <authorList>
            <person name="Ohm R.A."/>
            <person name="Feau N."/>
            <person name="Henrissat B."/>
            <person name="Schoch C.L."/>
            <person name="Horwitz B.A."/>
            <person name="Barry K.W."/>
            <person name="Condon B.J."/>
            <person name="Copeland A.C."/>
            <person name="Dhillon B."/>
            <person name="Glaser F."/>
            <person name="Hesse C.N."/>
            <person name="Kosti I."/>
            <person name="LaButti K."/>
            <person name="Lindquist E.A."/>
            <person name="Lucas S."/>
            <person name="Salamov A.A."/>
            <person name="Bradshaw R.E."/>
            <person name="Ciuffetti L."/>
            <person name="Hamelin R.C."/>
            <person name="Kema G.H.J."/>
            <person name="Lawrence C."/>
            <person name="Scott J.A."/>
            <person name="Spatafora J.W."/>
            <person name="Turgeon B.G."/>
            <person name="de Wit P.J.G.M."/>
            <person name="Zhong S."/>
            <person name="Goodwin S.B."/>
            <person name="Grigoriev I.V."/>
        </authorList>
    </citation>
    <scope>NUCLEOTIDE SEQUENCE [LARGE SCALE GENOMIC DNA]</scope>
    <source>
        <strain evidence="2">NZE10 / CBS 128990</strain>
    </source>
</reference>
<dbReference type="Proteomes" id="UP000016933">
    <property type="component" value="Unassembled WGS sequence"/>
</dbReference>
<protein>
    <submittedName>
        <fullName evidence="1">Uncharacterized protein</fullName>
    </submittedName>
</protein>
<organism evidence="1 2">
    <name type="scientific">Dothistroma septosporum (strain NZE10 / CBS 128990)</name>
    <name type="common">Red band needle blight fungus</name>
    <name type="synonym">Mycosphaerella pini</name>
    <dbReference type="NCBI Taxonomy" id="675120"/>
    <lineage>
        <taxon>Eukaryota</taxon>
        <taxon>Fungi</taxon>
        <taxon>Dikarya</taxon>
        <taxon>Ascomycota</taxon>
        <taxon>Pezizomycotina</taxon>
        <taxon>Dothideomycetes</taxon>
        <taxon>Dothideomycetidae</taxon>
        <taxon>Mycosphaerellales</taxon>
        <taxon>Mycosphaerellaceae</taxon>
        <taxon>Dothistroma</taxon>
    </lineage>
</organism>
<evidence type="ECO:0000313" key="2">
    <source>
        <dbReference type="Proteomes" id="UP000016933"/>
    </source>
</evidence>
<sequence>MADDKNHCLLVMLTQNSADISSFTTLMVKPCDRISHSLLKNTRPSHRTMNFHQDMEQAQGFETCHQVLATAELFQEILLNLSTQVLSVAAHVSTDWAQAVKKIFLLPRRIRCIPGGWNLCVREYKPVGHIRKNEPPTNPDLQVTFTEVDHSRAVLFAVQREDGIEYVDLMCDEHGPWRLLAPFAFGFMVSARASVFRLQLFSEEGQDPYLDVAFDVESTKKQVLEV</sequence>
<keyword evidence="2" id="KW-1185">Reference proteome</keyword>
<dbReference type="EMBL" id="KB446547">
    <property type="protein sequence ID" value="EME38475.1"/>
    <property type="molecule type" value="Genomic_DNA"/>
</dbReference>
<accession>N1PE72</accession>
<reference evidence="2" key="1">
    <citation type="journal article" date="2012" name="PLoS Genet.">
        <title>The genomes of the fungal plant pathogens Cladosporium fulvum and Dothistroma septosporum reveal adaptation to different hosts and lifestyles but also signatures of common ancestry.</title>
        <authorList>
            <person name="de Wit P.J.G.M."/>
            <person name="van der Burgt A."/>
            <person name="Oekmen B."/>
            <person name="Stergiopoulos I."/>
            <person name="Abd-Elsalam K.A."/>
            <person name="Aerts A.L."/>
            <person name="Bahkali A.H."/>
            <person name="Beenen H.G."/>
            <person name="Chettri P."/>
            <person name="Cox M.P."/>
            <person name="Datema E."/>
            <person name="de Vries R.P."/>
            <person name="Dhillon B."/>
            <person name="Ganley A.R."/>
            <person name="Griffiths S.A."/>
            <person name="Guo Y."/>
            <person name="Hamelin R.C."/>
            <person name="Henrissat B."/>
            <person name="Kabir M.S."/>
            <person name="Jashni M.K."/>
            <person name="Kema G."/>
            <person name="Klaubauf S."/>
            <person name="Lapidus A."/>
            <person name="Levasseur A."/>
            <person name="Lindquist E."/>
            <person name="Mehrabi R."/>
            <person name="Ohm R.A."/>
            <person name="Owen T.J."/>
            <person name="Salamov A."/>
            <person name="Schwelm A."/>
            <person name="Schijlen E."/>
            <person name="Sun H."/>
            <person name="van den Burg H.A."/>
            <person name="van Ham R.C.H.J."/>
            <person name="Zhang S."/>
            <person name="Goodwin S.B."/>
            <person name="Grigoriev I.V."/>
            <person name="Collemare J."/>
            <person name="Bradshaw R.E."/>
        </authorList>
    </citation>
    <scope>NUCLEOTIDE SEQUENCE [LARGE SCALE GENOMIC DNA]</scope>
    <source>
        <strain evidence="2">NZE10 / CBS 128990</strain>
    </source>
</reference>
<name>N1PE72_DOTSN</name>